<dbReference type="GO" id="GO:0005637">
    <property type="term" value="C:nuclear inner membrane"/>
    <property type="evidence" value="ECO:0007669"/>
    <property type="project" value="UniProtKB-SubCell"/>
</dbReference>
<feature type="transmembrane region" description="Helical" evidence="7">
    <location>
        <begin position="25"/>
        <end position="48"/>
    </location>
</feature>
<keyword evidence="3 7" id="KW-0812">Transmembrane</keyword>
<evidence type="ECO:0000313" key="10">
    <source>
        <dbReference type="Proteomes" id="UP001458880"/>
    </source>
</evidence>
<feature type="domain" description="Man1/Src1-like C-terminal" evidence="8">
    <location>
        <begin position="98"/>
        <end position="318"/>
    </location>
</feature>
<gene>
    <name evidence="9" type="ORF">QE152_g1628</name>
</gene>
<evidence type="ECO:0000313" key="9">
    <source>
        <dbReference type="EMBL" id="KAK9753954.1"/>
    </source>
</evidence>
<dbReference type="GO" id="GO:0031490">
    <property type="term" value="F:chromatin DNA binding"/>
    <property type="evidence" value="ECO:0007669"/>
    <property type="project" value="TreeGrafter"/>
</dbReference>
<keyword evidence="2" id="KW-0597">Phosphoprotein</keyword>
<dbReference type="GO" id="GO:0006998">
    <property type="term" value="P:nuclear envelope organization"/>
    <property type="evidence" value="ECO:0007669"/>
    <property type="project" value="TreeGrafter"/>
</dbReference>
<keyword evidence="5 7" id="KW-0472">Membrane</keyword>
<reference evidence="9 10" key="1">
    <citation type="journal article" date="2024" name="BMC Genomics">
        <title>De novo assembly and annotation of Popillia japonica's genome with initial clues to its potential as an invasive pest.</title>
        <authorList>
            <person name="Cucini C."/>
            <person name="Boschi S."/>
            <person name="Funari R."/>
            <person name="Cardaioli E."/>
            <person name="Iannotti N."/>
            <person name="Marturano G."/>
            <person name="Paoli F."/>
            <person name="Bruttini M."/>
            <person name="Carapelli A."/>
            <person name="Frati F."/>
            <person name="Nardi F."/>
        </authorList>
    </citation>
    <scope>NUCLEOTIDE SEQUENCE [LARGE SCALE GENOMIC DNA]</scope>
    <source>
        <strain evidence="9">DMR45628</strain>
    </source>
</reference>
<dbReference type="PANTHER" id="PTHR13428">
    <property type="entry name" value="INNER NUCLEAR MEMBRANE PROTEIN MAN1 LEM DOMAIN CONTAINING PROTEIN"/>
    <property type="match status" value="1"/>
</dbReference>
<dbReference type="InterPro" id="IPR052277">
    <property type="entry name" value="INM_ESCRT-Associated"/>
</dbReference>
<organism evidence="9 10">
    <name type="scientific">Popillia japonica</name>
    <name type="common">Japanese beetle</name>
    <dbReference type="NCBI Taxonomy" id="7064"/>
    <lineage>
        <taxon>Eukaryota</taxon>
        <taxon>Metazoa</taxon>
        <taxon>Ecdysozoa</taxon>
        <taxon>Arthropoda</taxon>
        <taxon>Hexapoda</taxon>
        <taxon>Insecta</taxon>
        <taxon>Pterygota</taxon>
        <taxon>Neoptera</taxon>
        <taxon>Endopterygota</taxon>
        <taxon>Coleoptera</taxon>
        <taxon>Polyphaga</taxon>
        <taxon>Scarabaeiformia</taxon>
        <taxon>Scarabaeidae</taxon>
        <taxon>Rutelinae</taxon>
        <taxon>Popillia</taxon>
    </lineage>
</organism>
<dbReference type="Gene3D" id="1.10.10.1180">
    <property type="entry name" value="MAN1, winged-helix domain"/>
    <property type="match status" value="1"/>
</dbReference>
<keyword evidence="10" id="KW-1185">Reference proteome</keyword>
<dbReference type="Pfam" id="PF09402">
    <property type="entry name" value="MSC"/>
    <property type="match status" value="1"/>
</dbReference>
<evidence type="ECO:0000259" key="8">
    <source>
        <dbReference type="Pfam" id="PF09402"/>
    </source>
</evidence>
<dbReference type="PANTHER" id="PTHR13428:SF12">
    <property type="entry name" value="INNER NUCLEAR MEMBRANE PROTEIN MAN1"/>
    <property type="match status" value="1"/>
</dbReference>
<evidence type="ECO:0000256" key="6">
    <source>
        <dbReference type="ARBA" id="ARBA00023242"/>
    </source>
</evidence>
<dbReference type="Proteomes" id="UP001458880">
    <property type="component" value="Unassembled WGS sequence"/>
</dbReference>
<name>A0AAW1N5R5_POPJA</name>
<comment type="caution">
    <text evidence="9">The sequence shown here is derived from an EMBL/GenBank/DDBJ whole genome shotgun (WGS) entry which is preliminary data.</text>
</comment>
<keyword evidence="4 7" id="KW-1133">Transmembrane helix</keyword>
<comment type="subcellular location">
    <subcellularLocation>
        <location evidence="1">Nucleus inner membrane</location>
    </subcellularLocation>
</comment>
<evidence type="ECO:0000256" key="7">
    <source>
        <dbReference type="SAM" id="Phobius"/>
    </source>
</evidence>
<evidence type="ECO:0000256" key="4">
    <source>
        <dbReference type="ARBA" id="ARBA00022989"/>
    </source>
</evidence>
<keyword evidence="6" id="KW-0539">Nucleus</keyword>
<accession>A0AAW1N5R5</accession>
<evidence type="ECO:0000256" key="2">
    <source>
        <dbReference type="ARBA" id="ARBA00022553"/>
    </source>
</evidence>
<sequence length="610" mass="69073">MTRPYRPTYQRDYQSAKQMNAKNNLVSFAVIALAFLFFIFIAIAYMGLHSGQTAVDSIGASDLKVNYCDKAPGYKPGVNCIHLSQLRDAVRVYEIIKSELVKRSIDHRCISSSVKPYMTEQEIVEHINRNPNDFVHIHNSLRDMELLTLTNPQWETALVRISNDRMTGAPIKDFNELRDVRGTTEIALTILDPSLPWSCSIYNKIAAIIQTAVILAVGFTAVYSLNRGYKYYKHYQQKQKDELFYMVERIIDTLQTNATEDGENYLVINHVRDMILPINDRARMERTWKRAIDFINKNESRLQVVQGEPYEVWRWLGSPNLNTSGSRNKSWQGQAFETQVGSVNSLPCSPTPCLKIRGMVDDGDRNLHTIREAVLSKCAHQCRILHCAVDTNSKCVYLKCADQNDAAIAYRSLHGWWYVYLKCADQNDAAIAYRSLHGWWYAGNLVTVKYLRLERYLQRYPDSPVSGPPYLKALQPATDWSTIFTFFELPGVAGIANGFFNICKSKDLRFRCFKLLFPRFFFDGIKISVSPSFSGTSHSLDANKSLLPDLLGLSAIRIGVIRFCGSSLVLKSPFNLANLNGEDISSIEASGGVSVCLESRVDDVDEESSS</sequence>
<dbReference type="GO" id="GO:0030514">
    <property type="term" value="P:negative regulation of BMP signaling pathway"/>
    <property type="evidence" value="ECO:0007669"/>
    <property type="project" value="TreeGrafter"/>
</dbReference>
<evidence type="ECO:0000256" key="1">
    <source>
        <dbReference type="ARBA" id="ARBA00004540"/>
    </source>
</evidence>
<dbReference type="Gene3D" id="3.30.70.330">
    <property type="match status" value="2"/>
</dbReference>
<proteinExistence type="predicted"/>
<dbReference type="EMBL" id="JASPKY010000009">
    <property type="protein sequence ID" value="KAK9753954.1"/>
    <property type="molecule type" value="Genomic_DNA"/>
</dbReference>
<dbReference type="InterPro" id="IPR012677">
    <property type="entry name" value="Nucleotide-bd_a/b_plait_sf"/>
</dbReference>
<evidence type="ECO:0000256" key="3">
    <source>
        <dbReference type="ARBA" id="ARBA00022692"/>
    </source>
</evidence>
<dbReference type="InterPro" id="IPR018996">
    <property type="entry name" value="Man1/Src1-like_C"/>
</dbReference>
<evidence type="ECO:0000256" key="5">
    <source>
        <dbReference type="ARBA" id="ARBA00023136"/>
    </source>
</evidence>
<dbReference type="InterPro" id="IPR041885">
    <property type="entry name" value="MAN1_winged_helix_dom"/>
</dbReference>
<dbReference type="AlphaFoldDB" id="A0AAW1N5R5"/>
<protein>
    <submittedName>
        <fullName evidence="9">Man1-Src1p-C-terminal domain</fullName>
    </submittedName>
</protein>